<evidence type="ECO:0000313" key="2">
    <source>
        <dbReference type="EMBL" id="SHF65047.1"/>
    </source>
</evidence>
<dbReference type="InterPro" id="IPR041311">
    <property type="entry name" value="LPD29"/>
</dbReference>
<dbReference type="EMBL" id="FQVI01000071">
    <property type="protein sequence ID" value="SHF65047.1"/>
    <property type="molecule type" value="Genomic_DNA"/>
</dbReference>
<evidence type="ECO:0000313" key="3">
    <source>
        <dbReference type="Proteomes" id="UP000184245"/>
    </source>
</evidence>
<dbReference type="RefSeq" id="WP_072854972.1">
    <property type="nucleotide sequence ID" value="NZ_FQVI01000071.1"/>
</dbReference>
<gene>
    <name evidence="2" type="ORF">SAMN02745158_04505</name>
</gene>
<dbReference type="OrthoDB" id="9775658at2"/>
<dbReference type="AlphaFoldDB" id="A0A1M5DDJ0"/>
<reference evidence="2 3" key="1">
    <citation type="submission" date="2016-11" db="EMBL/GenBank/DDBJ databases">
        <authorList>
            <person name="Jaros S."/>
            <person name="Januszkiewicz K."/>
            <person name="Wedrychowicz H."/>
        </authorList>
    </citation>
    <scope>NUCLEOTIDE SEQUENCE [LARGE SCALE GENOMIC DNA]</scope>
    <source>
        <strain evidence="2 3">DSM 17459</strain>
    </source>
</reference>
<sequence>RRSFYTEYGWEGSRYDGSMTTTEIAKTIRMYCKERYPTWKFSVTSKYFSGGSEILICVMEAPEQIFDLKACRKAYTEHLENEKMGYYGGRGLGMNIEKMLAEDRMRWQLHRISDNYKEYFTEYAFSVLSDVYSFMQSYNYDDSDSMIDYFSCNFCSSIHIGKWDKGFKVVPKTNRIKSKANKPSKVNATTKQESTSETQYTALPDNKTGYTYKITKGEDTRDGSELWVVRIAEKLGREAYKSENIAMQERGGYYSKFKHGFIFRFDPSEILTNRTA</sequence>
<dbReference type="STRING" id="1122155.SAMN02745158_04505"/>
<keyword evidence="3" id="KW-1185">Reference proteome</keyword>
<name>A0A1M5DDJ0_9CLOT</name>
<feature type="non-terminal residue" evidence="2">
    <location>
        <position position="1"/>
    </location>
</feature>
<dbReference type="Proteomes" id="UP000184245">
    <property type="component" value="Unassembled WGS sequence"/>
</dbReference>
<organism evidence="2 3">
    <name type="scientific">Lactonifactor longoviformis DSM 17459</name>
    <dbReference type="NCBI Taxonomy" id="1122155"/>
    <lineage>
        <taxon>Bacteria</taxon>
        <taxon>Bacillati</taxon>
        <taxon>Bacillota</taxon>
        <taxon>Clostridia</taxon>
        <taxon>Eubacteriales</taxon>
        <taxon>Clostridiaceae</taxon>
        <taxon>Lactonifactor</taxon>
    </lineage>
</organism>
<evidence type="ECO:0000259" key="1">
    <source>
        <dbReference type="Pfam" id="PF18847"/>
    </source>
</evidence>
<proteinExistence type="predicted"/>
<dbReference type="Pfam" id="PF18847">
    <property type="entry name" value="LPD29"/>
    <property type="match status" value="1"/>
</dbReference>
<protein>
    <recommendedName>
        <fullName evidence="1">Large polyvalent protein associated domain-containing protein</fullName>
    </recommendedName>
</protein>
<accession>A0A1M5DDJ0</accession>
<feature type="domain" description="Large polyvalent protein associated" evidence="1">
    <location>
        <begin position="19"/>
        <end position="133"/>
    </location>
</feature>